<organism evidence="2 3">
    <name type="scientific">Viridibacterium curvum</name>
    <dbReference type="NCBI Taxonomy" id="1101404"/>
    <lineage>
        <taxon>Bacteria</taxon>
        <taxon>Pseudomonadati</taxon>
        <taxon>Pseudomonadota</taxon>
        <taxon>Betaproteobacteria</taxon>
        <taxon>Rhodocyclales</taxon>
        <taxon>Rhodocyclaceae</taxon>
        <taxon>Viridibacterium</taxon>
    </lineage>
</organism>
<accession>A0ABP9QTK0</accession>
<proteinExistence type="predicted"/>
<gene>
    <name evidence="2" type="ORF">GCM10025770_25160</name>
</gene>
<reference evidence="3" key="1">
    <citation type="journal article" date="2019" name="Int. J. Syst. Evol. Microbiol.">
        <title>The Global Catalogue of Microorganisms (GCM) 10K type strain sequencing project: providing services to taxonomists for standard genome sequencing and annotation.</title>
        <authorList>
            <consortium name="The Broad Institute Genomics Platform"/>
            <consortium name="The Broad Institute Genome Sequencing Center for Infectious Disease"/>
            <person name="Wu L."/>
            <person name="Ma J."/>
        </authorList>
    </citation>
    <scope>NUCLEOTIDE SEQUENCE [LARGE SCALE GENOMIC DNA]</scope>
    <source>
        <strain evidence="3">JCM 18715</strain>
    </source>
</reference>
<feature type="chain" id="PRO_5046061708" evidence="1">
    <location>
        <begin position="22"/>
        <end position="277"/>
    </location>
</feature>
<comment type="caution">
    <text evidence="2">The sequence shown here is derived from an EMBL/GenBank/DDBJ whole genome shotgun (WGS) entry which is preliminary data.</text>
</comment>
<evidence type="ECO:0000256" key="1">
    <source>
        <dbReference type="SAM" id="SignalP"/>
    </source>
</evidence>
<evidence type="ECO:0000313" key="3">
    <source>
        <dbReference type="Proteomes" id="UP001500547"/>
    </source>
</evidence>
<protein>
    <submittedName>
        <fullName evidence="2">TorF family putative porin</fullName>
    </submittedName>
</protein>
<keyword evidence="3" id="KW-1185">Reference proteome</keyword>
<dbReference type="Pfam" id="PF09694">
    <property type="entry name" value="Gcw_chp"/>
    <property type="match status" value="1"/>
</dbReference>
<dbReference type="RefSeq" id="WP_345533329.1">
    <property type="nucleotide sequence ID" value="NZ_BAABLD010000008.1"/>
</dbReference>
<sequence>MRFSRLAATLIATAASLPALAEDAPSPVTGNMTIVSDYRFRGLSQTYGGPAVQGGVDYAGPAGLYLGTWLSNVSGNQYLNGSGLEMDIYGGWKKSFGDFTLDLGTLFYYYPNAHYNNSAYTKFDNHELYVGTSYKWVTFKMSYTLTNFFGTNKDTYGGACQKTDPGYGKVAAECFGSDPGKSTGSTYWDLTANIPVTEKITINTHVGRQIVRNYGFLNYSDYKLGATYDLSGWAIGGAVIGTNAEKGWYYACDTSSPSTRCRKIGEPTFVVSVGKTF</sequence>
<dbReference type="Proteomes" id="UP001500547">
    <property type="component" value="Unassembled WGS sequence"/>
</dbReference>
<evidence type="ECO:0000313" key="2">
    <source>
        <dbReference type="EMBL" id="GAA5167095.1"/>
    </source>
</evidence>
<feature type="signal peptide" evidence="1">
    <location>
        <begin position="1"/>
        <end position="21"/>
    </location>
</feature>
<dbReference type="InterPro" id="IPR010239">
    <property type="entry name" value="CHP02001"/>
</dbReference>
<dbReference type="NCBIfam" id="TIGR02001">
    <property type="entry name" value="gcw_chp"/>
    <property type="match status" value="1"/>
</dbReference>
<keyword evidence="1" id="KW-0732">Signal</keyword>
<dbReference type="EMBL" id="BAABLD010000008">
    <property type="protein sequence ID" value="GAA5167095.1"/>
    <property type="molecule type" value="Genomic_DNA"/>
</dbReference>
<name>A0ABP9QTK0_9RHOO</name>